<accession>A0ABD5WME0</accession>
<organism evidence="1 2">
    <name type="scientific">Halorussus caseinilyticus</name>
    <dbReference type="NCBI Taxonomy" id="3034025"/>
    <lineage>
        <taxon>Archaea</taxon>
        <taxon>Methanobacteriati</taxon>
        <taxon>Methanobacteriota</taxon>
        <taxon>Stenosarchaea group</taxon>
        <taxon>Halobacteria</taxon>
        <taxon>Halobacteriales</taxon>
        <taxon>Haladaptataceae</taxon>
        <taxon>Halorussus</taxon>
    </lineage>
</organism>
<reference evidence="1 2" key="1">
    <citation type="journal article" date="2019" name="Int. J. Syst. Evol. Microbiol.">
        <title>The Global Catalogue of Microorganisms (GCM) 10K type strain sequencing project: providing services to taxonomists for standard genome sequencing and annotation.</title>
        <authorList>
            <consortium name="The Broad Institute Genomics Platform"/>
            <consortium name="The Broad Institute Genome Sequencing Center for Infectious Disease"/>
            <person name="Wu L."/>
            <person name="Ma J."/>
        </authorList>
    </citation>
    <scope>NUCLEOTIDE SEQUENCE [LARGE SCALE GENOMIC DNA]</scope>
    <source>
        <strain evidence="1 2">DT72</strain>
    </source>
</reference>
<dbReference type="Proteomes" id="UP001596407">
    <property type="component" value="Unassembled WGS sequence"/>
</dbReference>
<gene>
    <name evidence="1" type="ORF">ACFQJ6_17850</name>
</gene>
<keyword evidence="2" id="KW-1185">Reference proteome</keyword>
<comment type="caution">
    <text evidence="1">The sequence shown here is derived from an EMBL/GenBank/DDBJ whole genome shotgun (WGS) entry which is preliminary data.</text>
</comment>
<dbReference type="AlphaFoldDB" id="A0ABD5WME0"/>
<sequence>MKQGGEASAQTLPYSDDISLEEAYDKLDKTVQEVYQDSDMKYPGGRYTYDLDTAAREARLGADKNWALPKPFVKGVHTRMINRFGPTDANPHLEESEPEGDEKFVWEVTW</sequence>
<proteinExistence type="predicted"/>
<name>A0ABD5WME0_9EURY</name>
<evidence type="ECO:0000313" key="2">
    <source>
        <dbReference type="Proteomes" id="UP001596407"/>
    </source>
</evidence>
<protein>
    <submittedName>
        <fullName evidence="1">Uncharacterized protein</fullName>
    </submittedName>
</protein>
<dbReference type="EMBL" id="JBHSZH010000005">
    <property type="protein sequence ID" value="MFC7081686.1"/>
    <property type="molecule type" value="Genomic_DNA"/>
</dbReference>
<evidence type="ECO:0000313" key="1">
    <source>
        <dbReference type="EMBL" id="MFC7081686.1"/>
    </source>
</evidence>
<dbReference type="RefSeq" id="WP_382210123.1">
    <property type="nucleotide sequence ID" value="NZ_JBHSZH010000005.1"/>
</dbReference>